<dbReference type="AlphaFoldDB" id="A0A1M6HCE2"/>
<keyword evidence="1" id="KW-0812">Transmembrane</keyword>
<protein>
    <submittedName>
        <fullName evidence="2">Uncharacterized protein</fullName>
    </submittedName>
</protein>
<gene>
    <name evidence="2" type="ORF">SAMN02745176_02739</name>
</gene>
<sequence>MLVCFLVLASGVYAADALYRLMHNDHDALVIGEIISIEGNNTIVKVEKSIISSKDINANNPRKQLQLKEAKIIEPFGYNFFYNEDGSNMIDPSVGDYVLISLMKSGNGLKVAWGAYKVDSLDYKSLSIVLPEGCPVWAKMDAAAIKAFVNSDGKITEFSFDGDANIVRSGENIIFDGSKEDAADAMSEDIKDTDKDEYNDEFQSSINIIGGSDGPTSVFISGNPLVALIIPIVAIVILCLAAGYVVKKKRK</sequence>
<accession>A0A1M6HCE2</accession>
<reference evidence="2 3" key="1">
    <citation type="submission" date="2016-11" db="EMBL/GenBank/DDBJ databases">
        <authorList>
            <person name="Jaros S."/>
            <person name="Januszkiewicz K."/>
            <person name="Wedrychowicz H."/>
        </authorList>
    </citation>
    <scope>NUCLEOTIDE SEQUENCE [LARGE SCALE GENOMIC DNA]</scope>
    <source>
        <strain evidence="2 3">DSM 19022</strain>
    </source>
</reference>
<evidence type="ECO:0000313" key="2">
    <source>
        <dbReference type="EMBL" id="SHJ19877.1"/>
    </source>
</evidence>
<name>A0A1M6HCE2_9FIRM</name>
<feature type="transmembrane region" description="Helical" evidence="1">
    <location>
        <begin position="225"/>
        <end position="246"/>
    </location>
</feature>
<proteinExistence type="predicted"/>
<organism evidence="2 3">
    <name type="scientific">Lutispora thermophila DSM 19022</name>
    <dbReference type="NCBI Taxonomy" id="1122184"/>
    <lineage>
        <taxon>Bacteria</taxon>
        <taxon>Bacillati</taxon>
        <taxon>Bacillota</taxon>
        <taxon>Clostridia</taxon>
        <taxon>Lutisporales</taxon>
        <taxon>Lutisporaceae</taxon>
        <taxon>Lutispora</taxon>
    </lineage>
</organism>
<keyword evidence="1" id="KW-0472">Membrane</keyword>
<evidence type="ECO:0000256" key="1">
    <source>
        <dbReference type="SAM" id="Phobius"/>
    </source>
</evidence>
<keyword evidence="3" id="KW-1185">Reference proteome</keyword>
<dbReference type="EMBL" id="FQZS01000020">
    <property type="protein sequence ID" value="SHJ19877.1"/>
    <property type="molecule type" value="Genomic_DNA"/>
</dbReference>
<keyword evidence="1" id="KW-1133">Transmembrane helix</keyword>
<evidence type="ECO:0000313" key="3">
    <source>
        <dbReference type="Proteomes" id="UP000184442"/>
    </source>
</evidence>
<dbReference type="Proteomes" id="UP000184442">
    <property type="component" value="Unassembled WGS sequence"/>
</dbReference>